<keyword evidence="3" id="KW-1185">Reference proteome</keyword>
<evidence type="ECO:0000313" key="3">
    <source>
        <dbReference type="Proteomes" id="UP001501508"/>
    </source>
</evidence>
<accession>A0ABP8M0E0</accession>
<evidence type="ECO:0000256" key="1">
    <source>
        <dbReference type="SAM" id="Coils"/>
    </source>
</evidence>
<dbReference type="RefSeq" id="WP_345029433.1">
    <property type="nucleotide sequence ID" value="NZ_BAABEY010000024.1"/>
</dbReference>
<sequence>MASHSSSKDLKISIAAFDEKLQIMLNAQARLKWELDDLRQENKKLREESTKFKAEYQEIKKKHRQLEKDFKKSRYFAKIVTNKLTPTGGISELKEVIDHYIESIDAVIAKLRQTL</sequence>
<reference evidence="3" key="1">
    <citation type="journal article" date="2019" name="Int. J. Syst. Evol. Microbiol.">
        <title>The Global Catalogue of Microorganisms (GCM) 10K type strain sequencing project: providing services to taxonomists for standard genome sequencing and annotation.</title>
        <authorList>
            <consortium name="The Broad Institute Genomics Platform"/>
            <consortium name="The Broad Institute Genome Sequencing Center for Infectious Disease"/>
            <person name="Wu L."/>
            <person name="Ma J."/>
        </authorList>
    </citation>
    <scope>NUCLEOTIDE SEQUENCE [LARGE SCALE GENOMIC DNA]</scope>
    <source>
        <strain evidence="3">JCM 31920</strain>
    </source>
</reference>
<feature type="coiled-coil region" evidence="1">
    <location>
        <begin position="21"/>
        <end position="69"/>
    </location>
</feature>
<proteinExistence type="predicted"/>
<organism evidence="2 3">
    <name type="scientific">Ravibacter arvi</name>
    <dbReference type="NCBI Taxonomy" id="2051041"/>
    <lineage>
        <taxon>Bacteria</taxon>
        <taxon>Pseudomonadati</taxon>
        <taxon>Bacteroidota</taxon>
        <taxon>Cytophagia</taxon>
        <taxon>Cytophagales</taxon>
        <taxon>Spirosomataceae</taxon>
        <taxon>Ravibacter</taxon>
    </lineage>
</organism>
<gene>
    <name evidence="2" type="ORF">GCM10023091_24050</name>
</gene>
<dbReference type="Gene3D" id="6.10.250.3110">
    <property type="match status" value="1"/>
</dbReference>
<keyword evidence="1" id="KW-0175">Coiled coil</keyword>
<name>A0ABP8M0E0_9BACT</name>
<protein>
    <submittedName>
        <fullName evidence="2">Uncharacterized protein</fullName>
    </submittedName>
</protein>
<dbReference type="Proteomes" id="UP001501508">
    <property type="component" value="Unassembled WGS sequence"/>
</dbReference>
<dbReference type="EMBL" id="BAABEY010000024">
    <property type="protein sequence ID" value="GAA4440417.1"/>
    <property type="molecule type" value="Genomic_DNA"/>
</dbReference>
<comment type="caution">
    <text evidence="2">The sequence shown here is derived from an EMBL/GenBank/DDBJ whole genome shotgun (WGS) entry which is preliminary data.</text>
</comment>
<evidence type="ECO:0000313" key="2">
    <source>
        <dbReference type="EMBL" id="GAA4440417.1"/>
    </source>
</evidence>